<dbReference type="AlphaFoldDB" id="A0A5B7G468"/>
<sequence>MQKEQPKFGQQLDMCRWWSWECRIKTAHQEIKDADYKARKRAVSEADNFKGACWYCEKVGHKKDDCYKRKREQDDDMRQKTEEAQIAKEIPRLIMFLIKFCLYIDVYVERHCVIHWGEARLAPAPMQQVGRARVLYSIIVKLWLLYYETKVTKEIL</sequence>
<evidence type="ECO:0000313" key="2">
    <source>
        <dbReference type="Proteomes" id="UP000324222"/>
    </source>
</evidence>
<dbReference type="Proteomes" id="UP000324222">
    <property type="component" value="Unassembled WGS sequence"/>
</dbReference>
<dbReference type="EMBL" id="VSRR010011856">
    <property type="protein sequence ID" value="MPC53752.1"/>
    <property type="molecule type" value="Genomic_DNA"/>
</dbReference>
<evidence type="ECO:0008006" key="3">
    <source>
        <dbReference type="Google" id="ProtNLM"/>
    </source>
</evidence>
<keyword evidence="2" id="KW-1185">Reference proteome</keyword>
<reference evidence="1 2" key="1">
    <citation type="submission" date="2019-05" db="EMBL/GenBank/DDBJ databases">
        <title>Another draft genome of Portunus trituberculatus and its Hox gene families provides insights of decapod evolution.</title>
        <authorList>
            <person name="Jeong J.-H."/>
            <person name="Song I."/>
            <person name="Kim S."/>
            <person name="Choi T."/>
            <person name="Kim D."/>
            <person name="Ryu S."/>
            <person name="Kim W."/>
        </authorList>
    </citation>
    <scope>NUCLEOTIDE SEQUENCE [LARGE SCALE GENOMIC DNA]</scope>
    <source>
        <tissue evidence="1">Muscle</tissue>
    </source>
</reference>
<name>A0A5B7G468_PORTR</name>
<evidence type="ECO:0000313" key="1">
    <source>
        <dbReference type="EMBL" id="MPC53752.1"/>
    </source>
</evidence>
<proteinExistence type="predicted"/>
<dbReference type="InterPro" id="IPR036875">
    <property type="entry name" value="Znf_CCHC_sf"/>
</dbReference>
<accession>A0A5B7G468</accession>
<gene>
    <name evidence="1" type="ORF">E2C01_047651</name>
</gene>
<organism evidence="1 2">
    <name type="scientific">Portunus trituberculatus</name>
    <name type="common">Swimming crab</name>
    <name type="synonym">Neptunus trituberculatus</name>
    <dbReference type="NCBI Taxonomy" id="210409"/>
    <lineage>
        <taxon>Eukaryota</taxon>
        <taxon>Metazoa</taxon>
        <taxon>Ecdysozoa</taxon>
        <taxon>Arthropoda</taxon>
        <taxon>Crustacea</taxon>
        <taxon>Multicrustacea</taxon>
        <taxon>Malacostraca</taxon>
        <taxon>Eumalacostraca</taxon>
        <taxon>Eucarida</taxon>
        <taxon>Decapoda</taxon>
        <taxon>Pleocyemata</taxon>
        <taxon>Brachyura</taxon>
        <taxon>Eubrachyura</taxon>
        <taxon>Portunoidea</taxon>
        <taxon>Portunidae</taxon>
        <taxon>Portuninae</taxon>
        <taxon>Portunus</taxon>
    </lineage>
</organism>
<dbReference type="GO" id="GO:0003676">
    <property type="term" value="F:nucleic acid binding"/>
    <property type="evidence" value="ECO:0007669"/>
    <property type="project" value="InterPro"/>
</dbReference>
<dbReference type="SUPFAM" id="SSF57756">
    <property type="entry name" value="Retrovirus zinc finger-like domains"/>
    <property type="match status" value="1"/>
</dbReference>
<protein>
    <recommendedName>
        <fullName evidence="3">CCHC-type domain-containing protein</fullName>
    </recommendedName>
</protein>
<dbReference type="GO" id="GO:0008270">
    <property type="term" value="F:zinc ion binding"/>
    <property type="evidence" value="ECO:0007669"/>
    <property type="project" value="InterPro"/>
</dbReference>
<comment type="caution">
    <text evidence="1">The sequence shown here is derived from an EMBL/GenBank/DDBJ whole genome shotgun (WGS) entry which is preliminary data.</text>
</comment>